<dbReference type="AlphaFoldDB" id="A0A5M4B206"/>
<accession>A0A5M4B206</accession>
<name>A0A5M4B206_9BACT</name>
<sequence length="124" mass="14490">MVTTAAKETRQLITAFINIHNVLGPGLQQILYLNALETELLRMNLPHRRLTKDNPMEQQIKNEMHPDFIAFNNIAIRILTTNCIEDEHRFDMYEILESTDFPVGVLVTFGCKRILFENVRHPRK</sequence>
<proteinExistence type="predicted"/>
<evidence type="ECO:0000313" key="1">
    <source>
        <dbReference type="EMBL" id="GET33971.1"/>
    </source>
</evidence>
<dbReference type="NCBIfam" id="TIGR04256">
    <property type="entry name" value="GxxExxY"/>
    <property type="match status" value="1"/>
</dbReference>
<dbReference type="Pfam" id="PF13366">
    <property type="entry name" value="PDDEXK_3"/>
    <property type="match status" value="1"/>
</dbReference>
<dbReference type="Proteomes" id="UP000391834">
    <property type="component" value="Unassembled WGS sequence"/>
</dbReference>
<comment type="caution">
    <text evidence="1">The sequence shown here is derived from an EMBL/GenBank/DDBJ whole genome shotgun (WGS) entry which is preliminary data.</text>
</comment>
<dbReference type="OrthoDB" id="9806869at2"/>
<organism evidence="1 2">
    <name type="scientific">Prolixibacter bellariivorans</name>
    <dbReference type="NCBI Taxonomy" id="314319"/>
    <lineage>
        <taxon>Bacteria</taxon>
        <taxon>Pseudomonadati</taxon>
        <taxon>Bacteroidota</taxon>
        <taxon>Bacteroidia</taxon>
        <taxon>Marinilabiliales</taxon>
        <taxon>Prolixibacteraceae</taxon>
        <taxon>Prolixibacter</taxon>
    </lineage>
</organism>
<dbReference type="InterPro" id="IPR026350">
    <property type="entry name" value="GxxExxY"/>
</dbReference>
<evidence type="ECO:0008006" key="3">
    <source>
        <dbReference type="Google" id="ProtNLM"/>
    </source>
</evidence>
<evidence type="ECO:0000313" key="2">
    <source>
        <dbReference type="Proteomes" id="UP000391834"/>
    </source>
</evidence>
<reference evidence="1 2" key="1">
    <citation type="submission" date="2019-10" db="EMBL/GenBank/DDBJ databases">
        <title>Prolixibacter strains distinguished by the presence of nitrate reductase genes were adept at nitrate-dependent anaerobic corrosion of metallic iron and carbon steel.</title>
        <authorList>
            <person name="Iino T."/>
            <person name="Shono N."/>
            <person name="Ito K."/>
            <person name="Nakamura R."/>
            <person name="Sueoka K."/>
            <person name="Harayama S."/>
            <person name="Ohkuma M."/>
        </authorList>
    </citation>
    <scope>NUCLEOTIDE SEQUENCE [LARGE SCALE GENOMIC DNA]</scope>
    <source>
        <strain evidence="1 2">JCM 13498</strain>
    </source>
</reference>
<keyword evidence="2" id="KW-1185">Reference proteome</keyword>
<dbReference type="RefSeq" id="WP_025863846.1">
    <property type="nucleotide sequence ID" value="NZ_BLAX01000001.1"/>
</dbReference>
<gene>
    <name evidence="1" type="ORF">PbJCM13498_28340</name>
</gene>
<protein>
    <recommendedName>
        <fullName evidence="3">GxxExxY protein</fullName>
    </recommendedName>
</protein>
<dbReference type="EMBL" id="BLAX01000001">
    <property type="protein sequence ID" value="GET33971.1"/>
    <property type="molecule type" value="Genomic_DNA"/>
</dbReference>